<evidence type="ECO:0000256" key="1">
    <source>
        <dbReference type="ARBA" id="ARBA00004141"/>
    </source>
</evidence>
<keyword evidence="5 8" id="KW-0472">Membrane</keyword>
<evidence type="ECO:0000256" key="7">
    <source>
        <dbReference type="ARBA" id="ARBA00023224"/>
    </source>
</evidence>
<dbReference type="FunFam" id="1.20.1070.10:FF:000003">
    <property type="entry name" value="Olfactory receptor"/>
    <property type="match status" value="1"/>
</dbReference>
<name>A0A8C4LH36_EQUAS</name>
<dbReference type="Gene3D" id="1.20.1070.10">
    <property type="entry name" value="Rhodopsin 7-helix transmembrane proteins"/>
    <property type="match status" value="1"/>
</dbReference>
<dbReference type="InterPro" id="IPR017452">
    <property type="entry name" value="GPCR_Rhodpsn_7TM"/>
</dbReference>
<comment type="subcellular location">
    <subcellularLocation>
        <location evidence="1">Membrane</location>
        <topology evidence="1">Multi-pass membrane protein</topology>
    </subcellularLocation>
</comment>
<sequence length="280" mass="31539">NNFPKVYHLLRSLLLVYLVNVVGNVGMIFLIIADTQLHTPMYFFLCNLSFLGLGYALAITPRMLAGFLTKHKVIPFPGCATQFSFFVGFVDAKCYVLAAVDYDSFVAICQPLYYSTLMSNQVCLALMLASYLAVLVSLVSHTSLTFSLSYCGSSIINHFCEISPLSTLFFSLCGFIEFSTIFIIFILYAFILIVIIRMHSDEGRLKVFSTCGSYLTGVTLFYGTVVIMYLRPTSSYSLEQDKWASVFHTIIMPMLNLLTYSLQNKDVKAAFKKPIRRKPQ</sequence>
<organism evidence="10">
    <name type="scientific">Equus asinus asinus</name>
    <dbReference type="NCBI Taxonomy" id="83772"/>
    <lineage>
        <taxon>Eukaryota</taxon>
        <taxon>Metazoa</taxon>
        <taxon>Chordata</taxon>
        <taxon>Craniata</taxon>
        <taxon>Vertebrata</taxon>
        <taxon>Euteleostomi</taxon>
        <taxon>Mammalia</taxon>
        <taxon>Eutheria</taxon>
        <taxon>Laurasiatheria</taxon>
        <taxon>Perissodactyla</taxon>
        <taxon>Equidae</taxon>
        <taxon>Equus</taxon>
    </lineage>
</organism>
<feature type="transmembrane region" description="Helical" evidence="8">
    <location>
        <begin position="168"/>
        <end position="195"/>
    </location>
</feature>
<dbReference type="AlphaFoldDB" id="A0A8C4LH36"/>
<evidence type="ECO:0000256" key="3">
    <source>
        <dbReference type="ARBA" id="ARBA00022989"/>
    </source>
</evidence>
<dbReference type="GO" id="GO:0004930">
    <property type="term" value="F:G protein-coupled receptor activity"/>
    <property type="evidence" value="ECO:0007669"/>
    <property type="project" value="UniProtKB-KW"/>
</dbReference>
<dbReference type="GO" id="GO:0004984">
    <property type="term" value="F:olfactory receptor activity"/>
    <property type="evidence" value="ECO:0007669"/>
    <property type="project" value="InterPro"/>
</dbReference>
<evidence type="ECO:0000313" key="10">
    <source>
        <dbReference type="Ensembl" id="ENSEASP00005011054.1"/>
    </source>
</evidence>
<dbReference type="InterPro" id="IPR000725">
    <property type="entry name" value="Olfact_rcpt"/>
</dbReference>
<feature type="transmembrane region" description="Helical" evidence="8">
    <location>
        <begin position="243"/>
        <end position="262"/>
    </location>
</feature>
<keyword evidence="7" id="KW-0807">Transducer</keyword>
<feature type="transmembrane region" description="Helical" evidence="8">
    <location>
        <begin position="122"/>
        <end position="148"/>
    </location>
</feature>
<reference evidence="10" key="1">
    <citation type="submission" date="2023-03" db="UniProtKB">
        <authorList>
            <consortium name="Ensembl"/>
        </authorList>
    </citation>
    <scope>IDENTIFICATION</scope>
</reference>
<keyword evidence="6" id="KW-0675">Receptor</keyword>
<feature type="transmembrane region" description="Helical" evidence="8">
    <location>
        <begin position="39"/>
        <end position="60"/>
    </location>
</feature>
<dbReference type="OMA" id="FLTNHKV"/>
<evidence type="ECO:0000256" key="6">
    <source>
        <dbReference type="ARBA" id="ARBA00023170"/>
    </source>
</evidence>
<keyword evidence="2 8" id="KW-0812">Transmembrane</keyword>
<feature type="domain" description="G-protein coupled receptors family 1 profile" evidence="9">
    <location>
        <begin position="23"/>
        <end position="260"/>
    </location>
</feature>
<keyword evidence="3 8" id="KW-1133">Transmembrane helix</keyword>
<dbReference type="Pfam" id="PF13853">
    <property type="entry name" value="7tm_4"/>
    <property type="match status" value="1"/>
</dbReference>
<evidence type="ECO:0000256" key="2">
    <source>
        <dbReference type="ARBA" id="ARBA00022692"/>
    </source>
</evidence>
<dbReference type="Ensembl" id="ENSEAST00005012020.1">
    <property type="protein sequence ID" value="ENSEASP00005011054.1"/>
    <property type="gene ID" value="ENSEASG00005007768.1"/>
</dbReference>
<evidence type="ECO:0000256" key="8">
    <source>
        <dbReference type="SAM" id="Phobius"/>
    </source>
</evidence>
<dbReference type="GO" id="GO:0016020">
    <property type="term" value="C:membrane"/>
    <property type="evidence" value="ECO:0007669"/>
    <property type="project" value="UniProtKB-SubCell"/>
</dbReference>
<evidence type="ECO:0000256" key="4">
    <source>
        <dbReference type="ARBA" id="ARBA00023040"/>
    </source>
</evidence>
<proteinExistence type="predicted"/>
<keyword evidence="4" id="KW-0297">G-protein coupled receptor</keyword>
<evidence type="ECO:0000259" key="9">
    <source>
        <dbReference type="PROSITE" id="PS50262"/>
    </source>
</evidence>
<dbReference type="SUPFAM" id="SSF81321">
    <property type="entry name" value="Family A G protein-coupled receptor-like"/>
    <property type="match status" value="1"/>
</dbReference>
<dbReference type="PROSITE" id="PS50262">
    <property type="entry name" value="G_PROTEIN_RECEP_F1_2"/>
    <property type="match status" value="1"/>
</dbReference>
<feature type="transmembrane region" description="Helical" evidence="8">
    <location>
        <begin position="207"/>
        <end position="231"/>
    </location>
</feature>
<dbReference type="PRINTS" id="PR00245">
    <property type="entry name" value="OLFACTORYR"/>
</dbReference>
<accession>A0A8C4LH36</accession>
<dbReference type="PANTHER" id="PTHR48018">
    <property type="entry name" value="OLFACTORY RECEPTOR"/>
    <property type="match status" value="1"/>
</dbReference>
<protein>
    <recommendedName>
        <fullName evidence="9">G-protein coupled receptors family 1 profile domain-containing protein</fullName>
    </recommendedName>
</protein>
<evidence type="ECO:0000256" key="5">
    <source>
        <dbReference type="ARBA" id="ARBA00023136"/>
    </source>
</evidence>
<feature type="transmembrane region" description="Helical" evidence="8">
    <location>
        <begin position="12"/>
        <end position="33"/>
    </location>
</feature>